<organism evidence="1 2">
    <name type="scientific">Dendrolimus kikuchii</name>
    <dbReference type="NCBI Taxonomy" id="765133"/>
    <lineage>
        <taxon>Eukaryota</taxon>
        <taxon>Metazoa</taxon>
        <taxon>Ecdysozoa</taxon>
        <taxon>Arthropoda</taxon>
        <taxon>Hexapoda</taxon>
        <taxon>Insecta</taxon>
        <taxon>Pterygota</taxon>
        <taxon>Neoptera</taxon>
        <taxon>Endopterygota</taxon>
        <taxon>Lepidoptera</taxon>
        <taxon>Glossata</taxon>
        <taxon>Ditrysia</taxon>
        <taxon>Bombycoidea</taxon>
        <taxon>Lasiocampidae</taxon>
        <taxon>Dendrolimus</taxon>
    </lineage>
</organism>
<evidence type="ECO:0000313" key="2">
    <source>
        <dbReference type="Proteomes" id="UP000824533"/>
    </source>
</evidence>
<keyword evidence="2" id="KW-1185">Reference proteome</keyword>
<proteinExistence type="predicted"/>
<name>A0ACC1CTD1_9NEOP</name>
<accession>A0ACC1CTD1</accession>
<sequence length="79" mass="9373">MPTLSALIDTDSMHENDLTSRSEIRLVRTTICRTFCISIRIWYFLTINIPRTEAKKCDVTTHLLFYDLFIRDDTIILYK</sequence>
<comment type="caution">
    <text evidence="1">The sequence shown here is derived from an EMBL/GenBank/DDBJ whole genome shotgun (WGS) entry which is preliminary data.</text>
</comment>
<dbReference type="EMBL" id="CM034402">
    <property type="protein sequence ID" value="KAJ0174944.1"/>
    <property type="molecule type" value="Genomic_DNA"/>
</dbReference>
<gene>
    <name evidence="1" type="ORF">K1T71_009085</name>
</gene>
<evidence type="ECO:0000313" key="1">
    <source>
        <dbReference type="EMBL" id="KAJ0174944.1"/>
    </source>
</evidence>
<protein>
    <submittedName>
        <fullName evidence="1">Uncharacterized protein</fullName>
    </submittedName>
</protein>
<dbReference type="Proteomes" id="UP000824533">
    <property type="component" value="Linkage Group LG16"/>
</dbReference>
<reference evidence="1 2" key="1">
    <citation type="journal article" date="2021" name="Front. Genet.">
        <title>Chromosome-Level Genome Assembly Reveals Significant Gene Expansion in the Toll and IMD Signaling Pathways of Dendrolimus kikuchii.</title>
        <authorList>
            <person name="Zhou J."/>
            <person name="Wu P."/>
            <person name="Xiong Z."/>
            <person name="Liu N."/>
            <person name="Zhao N."/>
            <person name="Ji M."/>
            <person name="Qiu Y."/>
            <person name="Yang B."/>
        </authorList>
    </citation>
    <scope>NUCLEOTIDE SEQUENCE [LARGE SCALE GENOMIC DNA]</scope>
    <source>
        <strain evidence="1">Ann1</strain>
    </source>
</reference>